<dbReference type="PANTHER" id="PTHR36115">
    <property type="entry name" value="PROLINE-RICH ANTIGEN HOMOLOG-RELATED"/>
    <property type="match status" value="1"/>
</dbReference>
<keyword evidence="2" id="KW-1003">Cell membrane</keyword>
<dbReference type="InterPro" id="IPR051791">
    <property type="entry name" value="Pra-immunoreactive"/>
</dbReference>
<evidence type="ECO:0000313" key="8">
    <source>
        <dbReference type="EMBL" id="BBZ13406.1"/>
    </source>
</evidence>
<feature type="transmembrane region" description="Helical" evidence="6">
    <location>
        <begin position="64"/>
        <end position="85"/>
    </location>
</feature>
<dbReference type="InterPro" id="IPR016795">
    <property type="entry name" value="UCP021697"/>
</dbReference>
<evidence type="ECO:0000256" key="1">
    <source>
        <dbReference type="ARBA" id="ARBA00004651"/>
    </source>
</evidence>
<dbReference type="PIRSF" id="PIRSF021697">
    <property type="entry name" value="UCP021697"/>
    <property type="match status" value="1"/>
</dbReference>
<sequence>MPGSQPHVALTLRDWSAPAYGGAMARDIASWLSGPAGSSSGYPGETLGLPEHGPGSLARLGRRLAALMVDWLVAYGLAALGMTLGLIAPSLLSTAVLVVWLVLGVVAVRLFEFTPGQFALGLRVMSVDGRLHVGLGRAALRGLIIALVIPALFVDADGRGWQDRATGTAVVRR</sequence>
<dbReference type="EMBL" id="AP022606">
    <property type="protein sequence ID" value="BBZ13406.1"/>
    <property type="molecule type" value="Genomic_DNA"/>
</dbReference>
<dbReference type="Proteomes" id="UP000467379">
    <property type="component" value="Chromosome"/>
</dbReference>
<evidence type="ECO:0000256" key="6">
    <source>
        <dbReference type="SAM" id="Phobius"/>
    </source>
</evidence>
<evidence type="ECO:0000313" key="9">
    <source>
        <dbReference type="Proteomes" id="UP000467379"/>
    </source>
</evidence>
<comment type="subcellular location">
    <subcellularLocation>
        <location evidence="1">Cell membrane</location>
        <topology evidence="1">Multi-pass membrane protein</topology>
    </subcellularLocation>
</comment>
<gene>
    <name evidence="8" type="ORF">MBRA_36010</name>
</gene>
<proteinExistence type="predicted"/>
<dbReference type="InterPro" id="IPR010432">
    <property type="entry name" value="RDD"/>
</dbReference>
<feature type="domain" description="RDD" evidence="7">
    <location>
        <begin position="58"/>
        <end position="164"/>
    </location>
</feature>
<keyword evidence="4 6" id="KW-1133">Transmembrane helix</keyword>
<reference evidence="8 9" key="1">
    <citation type="journal article" date="2019" name="Emerg. Microbes Infect.">
        <title>Comprehensive subspecies identification of 175 nontuberculous mycobacteria species based on 7547 genomic profiles.</title>
        <authorList>
            <person name="Matsumoto Y."/>
            <person name="Kinjo T."/>
            <person name="Motooka D."/>
            <person name="Nabeya D."/>
            <person name="Jung N."/>
            <person name="Uechi K."/>
            <person name="Horii T."/>
            <person name="Iida T."/>
            <person name="Fujita J."/>
            <person name="Nakamura S."/>
        </authorList>
    </citation>
    <scope>NUCLEOTIDE SEQUENCE [LARGE SCALE GENOMIC DNA]</scope>
    <source>
        <strain evidence="8 9">JCM 12687</strain>
    </source>
</reference>
<feature type="transmembrane region" description="Helical" evidence="6">
    <location>
        <begin position="131"/>
        <end position="153"/>
    </location>
</feature>
<evidence type="ECO:0000256" key="3">
    <source>
        <dbReference type="ARBA" id="ARBA00022692"/>
    </source>
</evidence>
<evidence type="ECO:0000256" key="2">
    <source>
        <dbReference type="ARBA" id="ARBA00022475"/>
    </source>
</evidence>
<keyword evidence="5 6" id="KW-0472">Membrane</keyword>
<accession>A0ABM7KQC4</accession>
<protein>
    <submittedName>
        <fullName evidence="8">RDD family protein</fullName>
    </submittedName>
</protein>
<evidence type="ECO:0000256" key="4">
    <source>
        <dbReference type="ARBA" id="ARBA00022989"/>
    </source>
</evidence>
<feature type="transmembrane region" description="Helical" evidence="6">
    <location>
        <begin position="91"/>
        <end position="111"/>
    </location>
</feature>
<keyword evidence="3 6" id="KW-0812">Transmembrane</keyword>
<dbReference type="Pfam" id="PF06271">
    <property type="entry name" value="RDD"/>
    <property type="match status" value="1"/>
</dbReference>
<name>A0ABM7KQC4_9MYCO</name>
<evidence type="ECO:0000259" key="7">
    <source>
        <dbReference type="Pfam" id="PF06271"/>
    </source>
</evidence>
<keyword evidence="9" id="KW-1185">Reference proteome</keyword>
<dbReference type="PANTHER" id="PTHR36115:SF6">
    <property type="entry name" value="PROLINE-RICH ANTIGEN HOMOLOG"/>
    <property type="match status" value="1"/>
</dbReference>
<evidence type="ECO:0000256" key="5">
    <source>
        <dbReference type="ARBA" id="ARBA00023136"/>
    </source>
</evidence>
<organism evidence="8 9">
    <name type="scientific">Mycobacterium branderi</name>
    <dbReference type="NCBI Taxonomy" id="43348"/>
    <lineage>
        <taxon>Bacteria</taxon>
        <taxon>Bacillati</taxon>
        <taxon>Actinomycetota</taxon>
        <taxon>Actinomycetes</taxon>
        <taxon>Mycobacteriales</taxon>
        <taxon>Mycobacteriaceae</taxon>
        <taxon>Mycobacterium</taxon>
    </lineage>
</organism>